<evidence type="ECO:0000313" key="1">
    <source>
        <dbReference type="EMBL" id="GGA00022.1"/>
    </source>
</evidence>
<name>A0ABQ1F5X5_SPHSA</name>
<organism evidence="1 2">
    <name type="scientific">Sphingobium fuliginis (strain ATCC 27551)</name>
    <dbReference type="NCBI Taxonomy" id="336203"/>
    <lineage>
        <taxon>Bacteria</taxon>
        <taxon>Pseudomonadati</taxon>
        <taxon>Pseudomonadota</taxon>
        <taxon>Alphaproteobacteria</taxon>
        <taxon>Sphingomonadales</taxon>
        <taxon>Sphingomonadaceae</taxon>
        <taxon>Sphingobium</taxon>
    </lineage>
</organism>
<proteinExistence type="predicted"/>
<dbReference type="EMBL" id="BMDU01000008">
    <property type="protein sequence ID" value="GGA00022.1"/>
    <property type="molecule type" value="Genomic_DNA"/>
</dbReference>
<keyword evidence="2" id="KW-1185">Reference proteome</keyword>
<reference evidence="2" key="1">
    <citation type="journal article" date="2019" name="Int. J. Syst. Evol. Microbiol.">
        <title>The Global Catalogue of Microorganisms (GCM) 10K type strain sequencing project: providing services to taxonomists for standard genome sequencing and annotation.</title>
        <authorList>
            <consortium name="The Broad Institute Genomics Platform"/>
            <consortium name="The Broad Institute Genome Sequencing Center for Infectious Disease"/>
            <person name="Wu L."/>
            <person name="Ma J."/>
        </authorList>
    </citation>
    <scope>NUCLEOTIDE SEQUENCE [LARGE SCALE GENOMIC DNA]</scope>
    <source>
        <strain evidence="2">CCM 7327</strain>
    </source>
</reference>
<sequence>MKKLAFSAARRQHLSWIFGGIPWADEQIEFTEIILLSVGKADFIGDEPVFMLEIIPDATNPHVIAIKDIGSGLRT</sequence>
<dbReference type="Proteomes" id="UP000628109">
    <property type="component" value="Unassembled WGS sequence"/>
</dbReference>
<accession>A0ABQ1F5X5</accession>
<comment type="caution">
    <text evidence="1">The sequence shown here is derived from an EMBL/GenBank/DDBJ whole genome shotgun (WGS) entry which is preliminary data.</text>
</comment>
<evidence type="ECO:0000313" key="2">
    <source>
        <dbReference type="Proteomes" id="UP000628109"/>
    </source>
</evidence>
<protein>
    <submittedName>
        <fullName evidence="1">Uncharacterized protein</fullName>
    </submittedName>
</protein>
<gene>
    <name evidence="1" type="ORF">GCM10019071_33180</name>
</gene>